<keyword evidence="5" id="KW-0472">Membrane</keyword>
<dbReference type="PANTHER" id="PTHR22683:SF47">
    <property type="entry name" value="FTSK DOMAIN-CONTAINING PROTEIN YDCQ"/>
    <property type="match status" value="1"/>
</dbReference>
<feature type="region of interest" description="Disordered" evidence="4">
    <location>
        <begin position="735"/>
        <end position="759"/>
    </location>
</feature>
<evidence type="ECO:0000313" key="7">
    <source>
        <dbReference type="EMBL" id="PZO98006.1"/>
    </source>
</evidence>
<evidence type="ECO:0000256" key="1">
    <source>
        <dbReference type="ARBA" id="ARBA00022741"/>
    </source>
</evidence>
<feature type="transmembrane region" description="Helical" evidence="5">
    <location>
        <begin position="46"/>
        <end position="65"/>
    </location>
</feature>
<comment type="caution">
    <text evidence="7">The sequence shown here is derived from an EMBL/GenBank/DDBJ whole genome shotgun (WGS) entry which is preliminary data.</text>
</comment>
<feature type="domain" description="FtsK" evidence="6">
    <location>
        <begin position="301"/>
        <end position="487"/>
    </location>
</feature>
<feature type="transmembrane region" description="Helical" evidence="5">
    <location>
        <begin position="20"/>
        <end position="40"/>
    </location>
</feature>
<dbReference type="PROSITE" id="PS50901">
    <property type="entry name" value="FTSK"/>
    <property type="match status" value="1"/>
</dbReference>
<accession>A0A2W5AXF9</accession>
<keyword evidence="2 3" id="KW-0067">ATP-binding</keyword>
<dbReference type="InterPro" id="IPR050206">
    <property type="entry name" value="FtsK/SpoIIIE/SftA"/>
</dbReference>
<dbReference type="AlphaFoldDB" id="A0A2W5AXF9"/>
<proteinExistence type="predicted"/>
<evidence type="ECO:0000256" key="4">
    <source>
        <dbReference type="SAM" id="MobiDB-lite"/>
    </source>
</evidence>
<dbReference type="PANTHER" id="PTHR22683">
    <property type="entry name" value="SPORULATION PROTEIN RELATED"/>
    <property type="match status" value="1"/>
</dbReference>
<sequence>MSQIVSYREDYYDPRRPRVISTAGLGISLTVAVCASLLAVGRPGALVFLLALLGLVVTAAMVVATRRLWLKRDARPAAMRQAIAATVGQPLPEHMESQARRTLVASRYGWGSLTSPGPAKRIVLNARFLAMIDQMQLEKITAALSRVEGVTYVVRTKKNKLGRFVFTPKPEEARVELTEREQVEQRFTKAAREVFDPSATVSYEWETTPEGDYLTAAEISGINGLDIALSGKQNQAGRRLVSQLPDAAFRFIAYPNEDRFVLYRAKPLPALVMPPATRAQPIADHASYRRFEIPLGVGPGGAQAVWRPSRDAHLLVIGGTGGGKTICEHGVIQQATQAGWRVWLVDGKYIEFLGYDQWRNIEYLGQDVDSKIRLIYLAHETMKERYRLIRERRVRVEDLDPIMLVVDEVTSLLTAVDQRYQETKVKGMRAKPPVMEWLANIGRLARSAKMHLVFGMQRPDTTIIDGELRDNFGARISLGRLKSAAGSVMMWDNHAIGCQVPPIPGRAVSLINNEPTMIQATLNANPDPNHDDYNPGIIEAMTPEEEIYSRKAIQAPTPTGGGEEEAEPTVTWQDILEAKMLDSNGEEIIFDPIASEESRRFRAAHQNQHATPQDPVLQTADSFEEAMSLFPAPLEDQNITSLDYGRTVAAAIIRTFHPADAKPRPVYEPRMAPPRTGPAVAPATHQPTFTTTVEQLQEGQYAQLEQLGVEIMVSEIHHEGHACLIVGYDDQGQELSTELSPGAEVQARYADDDDLEEAA</sequence>
<evidence type="ECO:0000259" key="6">
    <source>
        <dbReference type="PROSITE" id="PS50901"/>
    </source>
</evidence>
<name>A0A2W5AXF9_9CORY</name>
<gene>
    <name evidence="7" type="ORF">DI609_11750</name>
</gene>
<protein>
    <recommendedName>
        <fullName evidence="6">FtsK domain-containing protein</fullName>
    </recommendedName>
</protein>
<keyword evidence="5" id="KW-0812">Transmembrane</keyword>
<evidence type="ECO:0000256" key="2">
    <source>
        <dbReference type="ARBA" id="ARBA00022840"/>
    </source>
</evidence>
<keyword evidence="5" id="KW-1133">Transmembrane helix</keyword>
<dbReference type="GO" id="GO:0003677">
    <property type="term" value="F:DNA binding"/>
    <property type="evidence" value="ECO:0007669"/>
    <property type="project" value="InterPro"/>
</dbReference>
<evidence type="ECO:0000313" key="8">
    <source>
        <dbReference type="Proteomes" id="UP000249451"/>
    </source>
</evidence>
<dbReference type="InterPro" id="IPR027417">
    <property type="entry name" value="P-loop_NTPase"/>
</dbReference>
<dbReference type="SUPFAM" id="SSF52540">
    <property type="entry name" value="P-loop containing nucleoside triphosphate hydrolases"/>
    <property type="match status" value="1"/>
</dbReference>
<dbReference type="InterPro" id="IPR002543">
    <property type="entry name" value="FtsK_dom"/>
</dbReference>
<reference evidence="7 8" key="1">
    <citation type="submission" date="2017-11" db="EMBL/GenBank/DDBJ databases">
        <title>Infants hospitalized years apart are colonized by the same room-sourced microbial strains.</title>
        <authorList>
            <person name="Brooks B."/>
            <person name="Olm M.R."/>
            <person name="Firek B.A."/>
            <person name="Baker R."/>
            <person name="Thomas B.C."/>
            <person name="Morowitz M.J."/>
            <person name="Banfield J.F."/>
        </authorList>
    </citation>
    <scope>NUCLEOTIDE SEQUENCE [LARGE SCALE GENOMIC DNA]</scope>
    <source>
        <strain evidence="7">S2_012_000_R3_87</strain>
    </source>
</reference>
<dbReference type="Proteomes" id="UP000249451">
    <property type="component" value="Unassembled WGS sequence"/>
</dbReference>
<dbReference type="GO" id="GO:0005524">
    <property type="term" value="F:ATP binding"/>
    <property type="evidence" value="ECO:0007669"/>
    <property type="project" value="UniProtKB-UniRule"/>
</dbReference>
<dbReference type="EMBL" id="QFNY01000335">
    <property type="protein sequence ID" value="PZO98006.1"/>
    <property type="molecule type" value="Genomic_DNA"/>
</dbReference>
<evidence type="ECO:0000256" key="3">
    <source>
        <dbReference type="PROSITE-ProRule" id="PRU00289"/>
    </source>
</evidence>
<dbReference type="Gene3D" id="3.40.50.300">
    <property type="entry name" value="P-loop containing nucleotide triphosphate hydrolases"/>
    <property type="match status" value="1"/>
</dbReference>
<evidence type="ECO:0000256" key="5">
    <source>
        <dbReference type="SAM" id="Phobius"/>
    </source>
</evidence>
<feature type="binding site" evidence="3">
    <location>
        <begin position="318"/>
        <end position="325"/>
    </location>
    <ligand>
        <name>ATP</name>
        <dbReference type="ChEBI" id="CHEBI:30616"/>
    </ligand>
</feature>
<organism evidence="7 8">
    <name type="scientific">Corynebacterium urealyticum</name>
    <dbReference type="NCBI Taxonomy" id="43771"/>
    <lineage>
        <taxon>Bacteria</taxon>
        <taxon>Bacillati</taxon>
        <taxon>Actinomycetota</taxon>
        <taxon>Actinomycetes</taxon>
        <taxon>Mycobacteriales</taxon>
        <taxon>Corynebacteriaceae</taxon>
        <taxon>Corynebacterium</taxon>
    </lineage>
</organism>
<keyword evidence="1 3" id="KW-0547">Nucleotide-binding</keyword>